<comment type="caution">
    <text evidence="1">The sequence shown here is derived from an EMBL/GenBank/DDBJ whole genome shotgun (WGS) entry which is preliminary data.</text>
</comment>
<organism evidence="1 2">
    <name type="scientific">Dentiscutata erythropus</name>
    <dbReference type="NCBI Taxonomy" id="1348616"/>
    <lineage>
        <taxon>Eukaryota</taxon>
        <taxon>Fungi</taxon>
        <taxon>Fungi incertae sedis</taxon>
        <taxon>Mucoromycota</taxon>
        <taxon>Glomeromycotina</taxon>
        <taxon>Glomeromycetes</taxon>
        <taxon>Diversisporales</taxon>
        <taxon>Gigasporaceae</taxon>
        <taxon>Dentiscutata</taxon>
    </lineage>
</organism>
<feature type="non-terminal residue" evidence="1">
    <location>
        <position position="49"/>
    </location>
</feature>
<proteinExistence type="predicted"/>
<dbReference type="EMBL" id="CAJVPY010016702">
    <property type="protein sequence ID" value="CAG8758342.1"/>
    <property type="molecule type" value="Genomic_DNA"/>
</dbReference>
<keyword evidence="2" id="KW-1185">Reference proteome</keyword>
<evidence type="ECO:0000313" key="1">
    <source>
        <dbReference type="EMBL" id="CAG8758342.1"/>
    </source>
</evidence>
<dbReference type="AlphaFoldDB" id="A0A9N9J1P1"/>
<sequence length="49" mass="5724">KGHIVVPQDKPLNLYNVEYYESHDPDYVQKKPLWIANSVRKTITNRAAN</sequence>
<protein>
    <submittedName>
        <fullName evidence="1">3380_t:CDS:1</fullName>
    </submittedName>
</protein>
<reference evidence="1" key="1">
    <citation type="submission" date="2021-06" db="EMBL/GenBank/DDBJ databases">
        <authorList>
            <person name="Kallberg Y."/>
            <person name="Tangrot J."/>
            <person name="Rosling A."/>
        </authorList>
    </citation>
    <scope>NUCLEOTIDE SEQUENCE</scope>
    <source>
        <strain evidence="1">MA453B</strain>
    </source>
</reference>
<dbReference type="Proteomes" id="UP000789405">
    <property type="component" value="Unassembled WGS sequence"/>
</dbReference>
<name>A0A9N9J1P1_9GLOM</name>
<dbReference type="OrthoDB" id="10485509at2759"/>
<evidence type="ECO:0000313" key="2">
    <source>
        <dbReference type="Proteomes" id="UP000789405"/>
    </source>
</evidence>
<accession>A0A9N9J1P1</accession>
<gene>
    <name evidence="1" type="ORF">DERYTH_LOCUS17565</name>
</gene>